<proteinExistence type="predicted"/>
<accession>A0A081RPZ5</accession>
<dbReference type="InterPro" id="IPR018747">
    <property type="entry name" value="DUF2299"/>
</dbReference>
<dbReference type="AlphaFoldDB" id="A0A081RPZ5"/>
<dbReference type="Proteomes" id="UP000028059">
    <property type="component" value="Unassembled WGS sequence"/>
</dbReference>
<comment type="caution">
    <text evidence="1">The sequence shown here is derived from an EMBL/GenBank/DDBJ whole genome shotgun (WGS) entry which is preliminary data.</text>
</comment>
<gene>
    <name evidence="1" type="ORF">AAA799N04_00218</name>
</gene>
<organism evidence="1 2">
    <name type="scientific">Marine Group I thaumarchaeote SCGC AAA799-N04</name>
    <dbReference type="NCBI Taxonomy" id="1502293"/>
    <lineage>
        <taxon>Archaea</taxon>
        <taxon>Nitrososphaerota</taxon>
        <taxon>Marine Group I</taxon>
    </lineage>
</organism>
<dbReference type="Gene3D" id="3.30.1460.10">
    <property type="match status" value="1"/>
</dbReference>
<evidence type="ECO:0000313" key="1">
    <source>
        <dbReference type="EMBL" id="KEQ57268.1"/>
    </source>
</evidence>
<dbReference type="EMBL" id="JOKN01000002">
    <property type="protein sequence ID" value="KEQ57268.1"/>
    <property type="molecule type" value="Genomic_DNA"/>
</dbReference>
<sequence length="200" mass="23666">MAKCCHCEEFIESGMLFGFWGPEENTKPICIKCLKKILDSEGKDIGIKNRIKKWLSEENISFNEVKEPKNVFHFALEDIGPLKMRIEVFQDKNNLDVITGFMTFLSKELTFNLYRFTEEQKEDFKRKVDDFLSTLRVDYRTGIRVGYEIISERGHYGAKYFIRAKQYDLDKEKFLRILDMTKETGLRSDEFLNQTLKPNQ</sequence>
<evidence type="ECO:0000313" key="2">
    <source>
        <dbReference type="Proteomes" id="UP000028059"/>
    </source>
</evidence>
<reference evidence="1 2" key="1">
    <citation type="submission" date="2014-06" db="EMBL/GenBank/DDBJ databases">
        <authorList>
            <person name="Ngugi D.K."/>
            <person name="Blom J."/>
            <person name="Alam I."/>
            <person name="Rashid M."/>
            <person name="Ba Alawi W."/>
            <person name="Zhang G."/>
            <person name="Hikmawan T."/>
            <person name="Guan Y."/>
            <person name="Antunes A."/>
            <person name="Siam R."/>
            <person name="ElDorry H."/>
            <person name="Bajic V."/>
            <person name="Stingl U."/>
        </authorList>
    </citation>
    <scope>NUCLEOTIDE SEQUENCE [LARGE SCALE GENOMIC DNA]</scope>
    <source>
        <strain evidence="1">SCGC AAA799-N04</strain>
    </source>
</reference>
<dbReference type="Pfam" id="PF10061">
    <property type="entry name" value="DUF2299"/>
    <property type="match status" value="1"/>
</dbReference>
<keyword evidence="2" id="KW-1185">Reference proteome</keyword>
<name>A0A081RPZ5_9ARCH</name>
<protein>
    <submittedName>
        <fullName evidence="1">Uncharacterized protein</fullName>
    </submittedName>
</protein>